<name>A0A443KM37_9RHOB</name>
<proteinExistence type="predicted"/>
<accession>A0A443KM37</accession>
<reference evidence="1 2" key="1">
    <citation type="submission" date="2019-01" db="EMBL/GenBank/DDBJ databases">
        <title>Sinorhodobacter populi sp. nov. isolated from the symptomatic bark tissue of Populus euramericana canker.</title>
        <authorList>
            <person name="Xu G."/>
        </authorList>
    </citation>
    <scope>NUCLEOTIDE SEQUENCE [LARGE SCALE GENOMIC DNA]</scope>
    <source>
        <strain evidence="1 2">07D10-4-3</strain>
    </source>
</reference>
<reference evidence="1 2" key="2">
    <citation type="submission" date="2019-01" db="EMBL/GenBank/DDBJ databases">
        <authorList>
            <person name="Li Y."/>
        </authorList>
    </citation>
    <scope>NUCLEOTIDE SEQUENCE [LARGE SCALE GENOMIC DNA]</scope>
    <source>
        <strain evidence="1 2">07D10-4-3</strain>
    </source>
</reference>
<sequence>MLRNAAPSAAAHPAVIDAWAQGRLGAEMKAMRRRFSRPFKGMDAGEALVLRWLSALEGGGARPGR</sequence>
<organism evidence="1 2">
    <name type="scientific">Paenirhodobacter populi</name>
    <dbReference type="NCBI Taxonomy" id="2306993"/>
    <lineage>
        <taxon>Bacteria</taxon>
        <taxon>Pseudomonadati</taxon>
        <taxon>Pseudomonadota</taxon>
        <taxon>Alphaproteobacteria</taxon>
        <taxon>Rhodobacterales</taxon>
        <taxon>Rhodobacter group</taxon>
        <taxon>Paenirhodobacter</taxon>
    </lineage>
</organism>
<comment type="caution">
    <text evidence="1">The sequence shown here is derived from an EMBL/GenBank/DDBJ whole genome shotgun (WGS) entry which is preliminary data.</text>
</comment>
<evidence type="ECO:0000313" key="2">
    <source>
        <dbReference type="Proteomes" id="UP000284451"/>
    </source>
</evidence>
<dbReference type="EMBL" id="SAUY01000004">
    <property type="protein sequence ID" value="RWR33825.1"/>
    <property type="molecule type" value="Genomic_DNA"/>
</dbReference>
<gene>
    <name evidence="1" type="ORF">D2T29_06075</name>
</gene>
<dbReference type="AlphaFoldDB" id="A0A443KM37"/>
<protein>
    <submittedName>
        <fullName evidence="1">Uncharacterized protein</fullName>
    </submittedName>
</protein>
<evidence type="ECO:0000313" key="1">
    <source>
        <dbReference type="EMBL" id="RWR33825.1"/>
    </source>
</evidence>
<dbReference type="Proteomes" id="UP000284451">
    <property type="component" value="Unassembled WGS sequence"/>
</dbReference>
<dbReference type="RefSeq" id="WP_128231737.1">
    <property type="nucleotide sequence ID" value="NZ_SAUY01000004.1"/>
</dbReference>